<evidence type="ECO:0000256" key="1">
    <source>
        <dbReference type="SAM" id="MobiDB-lite"/>
    </source>
</evidence>
<evidence type="ECO:0000313" key="2">
    <source>
        <dbReference type="EMBL" id="RKP45710.1"/>
    </source>
</evidence>
<feature type="region of interest" description="Disordered" evidence="1">
    <location>
        <begin position="52"/>
        <end position="102"/>
    </location>
</feature>
<feature type="compositionally biased region" description="Basic and acidic residues" evidence="1">
    <location>
        <begin position="56"/>
        <end position="75"/>
    </location>
</feature>
<keyword evidence="3" id="KW-1185">Reference proteome</keyword>
<reference evidence="2 3" key="1">
    <citation type="submission" date="2018-10" db="EMBL/GenBank/DDBJ databases">
        <title>Robbsia sp. DHC34, isolated from soil.</title>
        <authorList>
            <person name="Gao Z.-H."/>
            <person name="Qiu L.-H."/>
        </authorList>
    </citation>
    <scope>NUCLEOTIDE SEQUENCE [LARGE SCALE GENOMIC DNA]</scope>
    <source>
        <strain evidence="2 3">DHC34</strain>
    </source>
</reference>
<evidence type="ECO:0000313" key="3">
    <source>
        <dbReference type="Proteomes" id="UP000270342"/>
    </source>
</evidence>
<accession>A0A494X5Q6</accession>
<dbReference type="EMBL" id="RBZU01000016">
    <property type="protein sequence ID" value="RKP45710.1"/>
    <property type="molecule type" value="Genomic_DNA"/>
</dbReference>
<organism evidence="2 3">
    <name type="scientific">Pararobbsia silviterrae</name>
    <dbReference type="NCBI Taxonomy" id="1792498"/>
    <lineage>
        <taxon>Bacteria</taxon>
        <taxon>Pseudomonadati</taxon>
        <taxon>Pseudomonadota</taxon>
        <taxon>Betaproteobacteria</taxon>
        <taxon>Burkholderiales</taxon>
        <taxon>Burkholderiaceae</taxon>
        <taxon>Pararobbsia</taxon>
    </lineage>
</organism>
<sequence length="210" mass="22916">MTASTDINLMPCRMRRVERRRRAMVCEWMLAGALGVLGAWIAQQAARASDVQAVSESEHDRRRGRGDAARVEIASRGDASVNPRAQASSDIEDNARLDEPAPPDPIVVRLESLARLATVHPPIALDAVTFDAEGFDVRGTARSTRDLAQWMAALDRDERFASTLIGTAERDAERVRFRAHANRRADDVRSLDAVSGERASSESDGSGAHT</sequence>
<name>A0A494X5Q6_9BURK</name>
<evidence type="ECO:0008006" key="4">
    <source>
        <dbReference type="Google" id="ProtNLM"/>
    </source>
</evidence>
<gene>
    <name evidence="2" type="ORF">D7S86_25580</name>
</gene>
<proteinExistence type="predicted"/>
<dbReference type="Proteomes" id="UP000270342">
    <property type="component" value="Unassembled WGS sequence"/>
</dbReference>
<feature type="region of interest" description="Disordered" evidence="1">
    <location>
        <begin position="184"/>
        <end position="210"/>
    </location>
</feature>
<dbReference type="AlphaFoldDB" id="A0A494X5Q6"/>
<comment type="caution">
    <text evidence="2">The sequence shown here is derived from an EMBL/GenBank/DDBJ whole genome shotgun (WGS) entry which is preliminary data.</text>
</comment>
<protein>
    <recommendedName>
        <fullName evidence="4">PilN domain-containing protein</fullName>
    </recommendedName>
</protein>